<sequence length="239" mass="26599">MRKKLSLLLACSFIIVSLSACGKKNDVDDLPTVNDKTEQVTTERNGNNATTSDATRGDATVKTAHNIVGYYEGSNTYVNELAGFKLVVDEVNWNFLSAEEVAKSMGLEEKDIKDLWEGKKSPYDQKDSNMAVCAIAANKKNGSNIIVDYYYVSTDINKETTSQYYLSVAAKRHENAEFKTVKFVDKDFDALIIPPEEGSTVTQVMYATKVNDLIVIISFSLNEGDKIENIESMFKPLQN</sequence>
<dbReference type="OrthoDB" id="2041326at2"/>
<dbReference type="EMBL" id="FUXA01000010">
    <property type="protein sequence ID" value="SJZ84621.1"/>
    <property type="molecule type" value="Genomic_DNA"/>
</dbReference>
<accession>A0A1T4NZJ8</accession>
<organism evidence="3 4">
    <name type="scientific">Eubacterium ruminantium</name>
    <dbReference type="NCBI Taxonomy" id="42322"/>
    <lineage>
        <taxon>Bacteria</taxon>
        <taxon>Bacillati</taxon>
        <taxon>Bacillota</taxon>
        <taxon>Clostridia</taxon>
        <taxon>Eubacteriales</taxon>
        <taxon>Eubacteriaceae</taxon>
        <taxon>Eubacterium</taxon>
    </lineage>
</organism>
<dbReference type="PROSITE" id="PS51257">
    <property type="entry name" value="PROKAR_LIPOPROTEIN"/>
    <property type="match status" value="1"/>
</dbReference>
<evidence type="ECO:0000313" key="4">
    <source>
        <dbReference type="Proteomes" id="UP000189857"/>
    </source>
</evidence>
<dbReference type="AlphaFoldDB" id="A0A1T4NZJ8"/>
<dbReference type="RefSeq" id="WP_078787606.1">
    <property type="nucleotide sequence ID" value="NZ_FMTO01000009.1"/>
</dbReference>
<feature type="chain" id="PRO_5038502486" description="Lipoprotein" evidence="2">
    <location>
        <begin position="21"/>
        <end position="239"/>
    </location>
</feature>
<dbReference type="Proteomes" id="UP000189857">
    <property type="component" value="Unassembled WGS sequence"/>
</dbReference>
<reference evidence="3 4" key="1">
    <citation type="submission" date="2017-02" db="EMBL/GenBank/DDBJ databases">
        <authorList>
            <person name="Peterson S.W."/>
        </authorList>
    </citation>
    <scope>NUCLEOTIDE SEQUENCE [LARGE SCALE GENOMIC DNA]</scope>
    <source>
        <strain evidence="3 4">ATCC 17233</strain>
    </source>
</reference>
<keyword evidence="2" id="KW-0732">Signal</keyword>
<proteinExistence type="predicted"/>
<evidence type="ECO:0000313" key="3">
    <source>
        <dbReference type="EMBL" id="SJZ84621.1"/>
    </source>
</evidence>
<gene>
    <name evidence="3" type="ORF">SAMN02745110_01780</name>
</gene>
<evidence type="ECO:0000256" key="2">
    <source>
        <dbReference type="SAM" id="SignalP"/>
    </source>
</evidence>
<keyword evidence="4" id="KW-1185">Reference proteome</keyword>
<feature type="signal peptide" evidence="2">
    <location>
        <begin position="1"/>
        <end position="20"/>
    </location>
</feature>
<name>A0A1T4NZJ8_9FIRM</name>
<evidence type="ECO:0000256" key="1">
    <source>
        <dbReference type="SAM" id="MobiDB-lite"/>
    </source>
</evidence>
<feature type="compositionally biased region" description="Polar residues" evidence="1">
    <location>
        <begin position="39"/>
        <end position="54"/>
    </location>
</feature>
<evidence type="ECO:0008006" key="5">
    <source>
        <dbReference type="Google" id="ProtNLM"/>
    </source>
</evidence>
<protein>
    <recommendedName>
        <fullName evidence="5">Lipoprotein</fullName>
    </recommendedName>
</protein>
<feature type="region of interest" description="Disordered" evidence="1">
    <location>
        <begin position="28"/>
        <end position="55"/>
    </location>
</feature>